<dbReference type="EMBL" id="JAUKPO010000038">
    <property type="protein sequence ID" value="MDO1450882.1"/>
    <property type="molecule type" value="Genomic_DNA"/>
</dbReference>
<dbReference type="InterPro" id="IPR008258">
    <property type="entry name" value="Transglycosylase_SLT_dom_1"/>
</dbReference>
<comment type="similarity">
    <text evidence="2">Belongs to the transglycosylase Slt family.</text>
</comment>
<dbReference type="SUPFAM" id="SSF53850">
    <property type="entry name" value="Periplasmic binding protein-like II"/>
    <property type="match status" value="1"/>
</dbReference>
<keyword evidence="4" id="KW-0998">Cell outer membrane</keyword>
<dbReference type="InterPro" id="IPR023346">
    <property type="entry name" value="Lysozyme-like_dom_sf"/>
</dbReference>
<dbReference type="Pfam" id="PF00497">
    <property type="entry name" value="SBP_bac_3"/>
    <property type="match status" value="1"/>
</dbReference>
<dbReference type="Gene3D" id="3.40.190.10">
    <property type="entry name" value="Periplasmic binding protein-like II"/>
    <property type="match status" value="2"/>
</dbReference>
<evidence type="ECO:0000256" key="2">
    <source>
        <dbReference type="ARBA" id="ARBA00007734"/>
    </source>
</evidence>
<feature type="domain" description="Solute-binding protein family 3/N-terminal" evidence="5">
    <location>
        <begin position="62"/>
        <end position="288"/>
    </location>
</feature>
<evidence type="ECO:0000259" key="5">
    <source>
        <dbReference type="SMART" id="SM00062"/>
    </source>
</evidence>
<comment type="subcellular location">
    <subcellularLocation>
        <location evidence="1">Cell outer membrane</location>
        <topology evidence="1">Peripheral membrane protein</topology>
    </subcellularLocation>
</comment>
<keyword evidence="4" id="KW-0472">Membrane</keyword>
<dbReference type="RefSeq" id="WP_302041682.1">
    <property type="nucleotide sequence ID" value="NZ_JAUKPO010000038.1"/>
</dbReference>
<sequence length="483" mass="54940">MFKLISNPVQLVVILFFQFCSLFSTMQGVPHTGIIRNIKTTRTSKTASSNRTRKRSPLTSKKLTLLVDGSLYSHSFFKGDLMGMEYELLNLFAKENNLELEVKVVKHTAHLLDSLESGAGDIATGSLNVTPERLQKVDFTHPVVESGHRLIQRAGGKQLVSQPSHLAGKTVLIRKNSSFRSTLQTYAETNNISFTIQEAADTLTDENLIEMVAKGKIDYTVTNGTVAKTMGVFYNKIDYSFTLSEKQPVCWATCKHSEGLLETLNTWLTKRRRTLDYNLIVNKYTQLSETKKQTLRENFPLAKAGHISPYDELIKKNAKQLHWDWKLIAAVIFQESRFNPAAKSWVGATGLMQLMPATAKSLGVQPHQLTTPEKNIEAGIKYLKWLQKSWRPLINDENELIKFVLASYNVGMGHVMDARRLAEKNHLDAQKWEENVEKMLLDLSLPKYYKDGVVKYGYCRGKEPVSYVQHILEYYQSYKTFVN</sequence>
<dbReference type="CDD" id="cd13403">
    <property type="entry name" value="MLTF-like"/>
    <property type="match status" value="1"/>
</dbReference>
<comment type="caution">
    <text evidence="6">The sequence shown here is derived from an EMBL/GenBank/DDBJ whole genome shotgun (WGS) entry which is preliminary data.</text>
</comment>
<keyword evidence="3" id="KW-0732">Signal</keyword>
<dbReference type="Gene3D" id="1.10.530.10">
    <property type="match status" value="1"/>
</dbReference>
<evidence type="ECO:0000313" key="7">
    <source>
        <dbReference type="Proteomes" id="UP001168528"/>
    </source>
</evidence>
<evidence type="ECO:0000256" key="3">
    <source>
        <dbReference type="ARBA" id="ARBA00022729"/>
    </source>
</evidence>
<organism evidence="6 7">
    <name type="scientific">Rhodocytophaga aerolata</name>
    <dbReference type="NCBI Taxonomy" id="455078"/>
    <lineage>
        <taxon>Bacteria</taxon>
        <taxon>Pseudomonadati</taxon>
        <taxon>Bacteroidota</taxon>
        <taxon>Cytophagia</taxon>
        <taxon>Cytophagales</taxon>
        <taxon>Rhodocytophagaceae</taxon>
        <taxon>Rhodocytophaga</taxon>
    </lineage>
</organism>
<dbReference type="InterPro" id="IPR001638">
    <property type="entry name" value="Solute-binding_3/MltF_N"/>
</dbReference>
<dbReference type="CDD" id="cd01009">
    <property type="entry name" value="PBP2_YfhD_N"/>
    <property type="match status" value="1"/>
</dbReference>
<name>A0ABT8RJE5_9BACT</name>
<evidence type="ECO:0000256" key="1">
    <source>
        <dbReference type="ARBA" id="ARBA00004339"/>
    </source>
</evidence>
<dbReference type="Proteomes" id="UP001168528">
    <property type="component" value="Unassembled WGS sequence"/>
</dbReference>
<dbReference type="PANTHER" id="PTHR35936">
    <property type="entry name" value="MEMBRANE-BOUND LYTIC MUREIN TRANSGLYCOSYLASE F"/>
    <property type="match status" value="1"/>
</dbReference>
<dbReference type="InterPro" id="IPR000189">
    <property type="entry name" value="Transglyc_AS"/>
</dbReference>
<gene>
    <name evidence="6" type="ORF">Q0590_31700</name>
</gene>
<protein>
    <submittedName>
        <fullName evidence="6">Transporter substrate-binding domain-containing protein</fullName>
    </submittedName>
</protein>
<evidence type="ECO:0000313" key="6">
    <source>
        <dbReference type="EMBL" id="MDO1450882.1"/>
    </source>
</evidence>
<evidence type="ECO:0000256" key="4">
    <source>
        <dbReference type="ARBA" id="ARBA00023237"/>
    </source>
</evidence>
<reference evidence="6" key="1">
    <citation type="submission" date="2023-07" db="EMBL/GenBank/DDBJ databases">
        <title>The genome sequence of Rhodocytophaga aerolata KACC 12507.</title>
        <authorList>
            <person name="Zhang X."/>
        </authorList>
    </citation>
    <scope>NUCLEOTIDE SEQUENCE</scope>
    <source>
        <strain evidence="6">KACC 12507</strain>
    </source>
</reference>
<dbReference type="Pfam" id="PF01464">
    <property type="entry name" value="SLT"/>
    <property type="match status" value="1"/>
</dbReference>
<proteinExistence type="inferred from homology"/>
<dbReference type="PANTHER" id="PTHR35936:SF19">
    <property type="entry name" value="AMINO-ACID-BINDING PROTEIN YXEM-RELATED"/>
    <property type="match status" value="1"/>
</dbReference>
<dbReference type="PROSITE" id="PS00922">
    <property type="entry name" value="TRANSGLYCOSYLASE"/>
    <property type="match status" value="1"/>
</dbReference>
<dbReference type="SUPFAM" id="SSF53955">
    <property type="entry name" value="Lysozyme-like"/>
    <property type="match status" value="1"/>
</dbReference>
<dbReference type="SMART" id="SM00062">
    <property type="entry name" value="PBPb"/>
    <property type="match status" value="1"/>
</dbReference>
<keyword evidence="7" id="KW-1185">Reference proteome</keyword>
<accession>A0ABT8RJE5</accession>